<dbReference type="EMBL" id="CP120630">
    <property type="protein sequence ID" value="WEW60568.1"/>
    <property type="molecule type" value="Genomic_DNA"/>
</dbReference>
<accession>A0AAF0IKJ2</accession>
<proteinExistence type="predicted"/>
<evidence type="ECO:0000313" key="1">
    <source>
        <dbReference type="EMBL" id="WEW60568.1"/>
    </source>
</evidence>
<dbReference type="AlphaFoldDB" id="A0AAF0IKJ2"/>
<keyword evidence="2" id="KW-1185">Reference proteome</keyword>
<protein>
    <submittedName>
        <fullName evidence="1">Uncharacterized protein</fullName>
    </submittedName>
</protein>
<evidence type="ECO:0000313" key="2">
    <source>
        <dbReference type="Proteomes" id="UP001219355"/>
    </source>
</evidence>
<sequence length="192" mass="21879">MNPGLMQGAMGSVPEDSKLQDIVYGETKIPKSHNHDQKLETARYSILNMLPRIQAGINDQYENINRLGLLDDIEEMKGQIVNMQKDISSLKMTSPQYYTVRERNLAIFQRDAKGDSRSAALHVRAANKHIHELRAATDIQIYHMGISDDYATFKEIYGLSVERATFLGLFSKLLYTLHFLNQLLIPLPSQEQ</sequence>
<organism evidence="1 2">
    <name type="scientific">Emydomyces testavorans</name>
    <dbReference type="NCBI Taxonomy" id="2070801"/>
    <lineage>
        <taxon>Eukaryota</taxon>
        <taxon>Fungi</taxon>
        <taxon>Dikarya</taxon>
        <taxon>Ascomycota</taxon>
        <taxon>Pezizomycotina</taxon>
        <taxon>Eurotiomycetes</taxon>
        <taxon>Eurotiomycetidae</taxon>
        <taxon>Onygenales</taxon>
        <taxon>Nannizziopsiaceae</taxon>
        <taxon>Emydomyces</taxon>
    </lineage>
</organism>
<name>A0AAF0IKJ2_9EURO</name>
<dbReference type="Proteomes" id="UP001219355">
    <property type="component" value="Chromosome 4"/>
</dbReference>
<reference evidence="1" key="1">
    <citation type="submission" date="2023-03" db="EMBL/GenBank/DDBJ databases">
        <title>Emydomyces testavorans Genome Sequence.</title>
        <authorList>
            <person name="Hoyer L."/>
        </authorList>
    </citation>
    <scope>NUCLEOTIDE SEQUENCE</scope>
    <source>
        <strain evidence="1">16-2883</strain>
    </source>
</reference>
<gene>
    <name evidence="1" type="ORF">PRK78_006055</name>
</gene>